<reference evidence="1 2" key="1">
    <citation type="journal article" date="2014" name="Nat. Genet.">
        <title>Genome and transcriptome of the porcine whipworm Trichuris suis.</title>
        <authorList>
            <person name="Jex A.R."/>
            <person name="Nejsum P."/>
            <person name="Schwarz E.M."/>
            <person name="Hu L."/>
            <person name="Young N.D."/>
            <person name="Hall R.S."/>
            <person name="Korhonen P.K."/>
            <person name="Liao S."/>
            <person name="Thamsborg S."/>
            <person name="Xia J."/>
            <person name="Xu P."/>
            <person name="Wang S."/>
            <person name="Scheerlinck J.P."/>
            <person name="Hofmann A."/>
            <person name="Sternberg P.W."/>
            <person name="Wang J."/>
            <person name="Gasser R.B."/>
        </authorList>
    </citation>
    <scope>NUCLEOTIDE SEQUENCE [LARGE SCALE GENOMIC DNA]</scope>
    <source>
        <strain evidence="1">DCEP-RM93M</strain>
    </source>
</reference>
<accession>A0A085LKY0</accession>
<dbReference type="EMBL" id="KL363450">
    <property type="protein sequence ID" value="KFD45626.1"/>
    <property type="molecule type" value="Genomic_DNA"/>
</dbReference>
<gene>
    <name evidence="1" type="ORF">M513_13498</name>
</gene>
<dbReference type="Proteomes" id="UP000030764">
    <property type="component" value="Unassembled WGS sequence"/>
</dbReference>
<evidence type="ECO:0000313" key="1">
    <source>
        <dbReference type="EMBL" id="KFD45626.1"/>
    </source>
</evidence>
<keyword evidence="2" id="KW-1185">Reference proteome</keyword>
<dbReference type="AlphaFoldDB" id="A0A085LKY0"/>
<evidence type="ECO:0000313" key="2">
    <source>
        <dbReference type="Proteomes" id="UP000030764"/>
    </source>
</evidence>
<protein>
    <submittedName>
        <fullName evidence="1">Uncharacterized protein</fullName>
    </submittedName>
</protein>
<name>A0A085LKY0_9BILA</name>
<proteinExistence type="predicted"/>
<organism evidence="1 2">
    <name type="scientific">Trichuris suis</name>
    <name type="common">pig whipworm</name>
    <dbReference type="NCBI Taxonomy" id="68888"/>
    <lineage>
        <taxon>Eukaryota</taxon>
        <taxon>Metazoa</taxon>
        <taxon>Ecdysozoa</taxon>
        <taxon>Nematoda</taxon>
        <taxon>Enoplea</taxon>
        <taxon>Dorylaimia</taxon>
        <taxon>Trichinellida</taxon>
        <taxon>Trichuridae</taxon>
        <taxon>Trichuris</taxon>
    </lineage>
</organism>
<sequence length="125" mass="13988">MNTEGIDLCMSTNHQPQGAVSQSHFFHIFIILLDAFDKCAMTLLERSRHHSVFPAHVKCSLSSLFSSSFVELCCTQIHSLYLEDANAELPQGHTLQCIFDLLGILTVGILAYQDVGFQEFDLNPQ</sequence>